<evidence type="ECO:0000313" key="4">
    <source>
        <dbReference type="EMBL" id="OSQ52751.1"/>
    </source>
</evidence>
<dbReference type="Proteomes" id="UP000193926">
    <property type="component" value="Unassembled WGS sequence"/>
</dbReference>
<keyword evidence="2 4" id="KW-0489">Methyltransferase</keyword>
<comment type="caution">
    <text evidence="4">The sequence shown here is derived from an EMBL/GenBank/DDBJ whole genome shotgun (WGS) entry which is preliminary data.</text>
</comment>
<dbReference type="GO" id="GO:0032259">
    <property type="term" value="P:methylation"/>
    <property type="evidence" value="ECO:0007669"/>
    <property type="project" value="UniProtKB-KW"/>
</dbReference>
<organism evidence="4 5">
    <name type="scientific">Marivita geojedonensis</name>
    <dbReference type="NCBI Taxonomy" id="1123756"/>
    <lineage>
        <taxon>Bacteria</taxon>
        <taxon>Pseudomonadati</taxon>
        <taxon>Pseudomonadota</taxon>
        <taxon>Alphaproteobacteria</taxon>
        <taxon>Rhodobacterales</taxon>
        <taxon>Roseobacteraceae</taxon>
        <taxon>Marivita</taxon>
    </lineage>
</organism>
<dbReference type="STRING" id="1123756.MGEO_04870"/>
<dbReference type="Gene3D" id="3.20.20.480">
    <property type="entry name" value="Trimethylamine methyltransferase-like"/>
    <property type="match status" value="1"/>
</dbReference>
<dbReference type="AlphaFoldDB" id="A0A1X4NPX1"/>
<name>A0A1X4NPX1_9RHOB</name>
<accession>A0A1X4NPX1</accession>
<keyword evidence="3 4" id="KW-0808">Transferase</keyword>
<comment type="similarity">
    <text evidence="1">Belongs to the trimethylamine methyltransferase family.</text>
</comment>
<evidence type="ECO:0000256" key="1">
    <source>
        <dbReference type="ARBA" id="ARBA00007137"/>
    </source>
</evidence>
<evidence type="ECO:0000313" key="5">
    <source>
        <dbReference type="Proteomes" id="UP000193926"/>
    </source>
</evidence>
<dbReference type="EMBL" id="JFKC01000002">
    <property type="protein sequence ID" value="OSQ52751.1"/>
    <property type="molecule type" value="Genomic_DNA"/>
</dbReference>
<dbReference type="InterPro" id="IPR010426">
    <property type="entry name" value="MTTB_MeTrfase"/>
</dbReference>
<dbReference type="Pfam" id="PF06253">
    <property type="entry name" value="MTTB"/>
    <property type="match status" value="1"/>
</dbReference>
<dbReference type="GO" id="GO:0015948">
    <property type="term" value="P:methanogenesis"/>
    <property type="evidence" value="ECO:0007669"/>
    <property type="project" value="InterPro"/>
</dbReference>
<reference evidence="4 5" key="1">
    <citation type="submission" date="2014-03" db="EMBL/GenBank/DDBJ databases">
        <title>The draft genome sequence of Marivita geojedonensis KCTC 23882.</title>
        <authorList>
            <person name="Lai Q."/>
            <person name="Shao Z."/>
        </authorList>
    </citation>
    <scope>NUCLEOTIDE SEQUENCE [LARGE SCALE GENOMIC DNA]</scope>
    <source>
        <strain evidence="4 5">DPG-138</strain>
    </source>
</reference>
<dbReference type="GO" id="GO:0008168">
    <property type="term" value="F:methyltransferase activity"/>
    <property type="evidence" value="ECO:0007669"/>
    <property type="project" value="UniProtKB-KW"/>
</dbReference>
<keyword evidence="5" id="KW-1185">Reference proteome</keyword>
<protein>
    <submittedName>
        <fullName evidence="4">Trimethylamine methyltransferase</fullName>
    </submittedName>
</protein>
<gene>
    <name evidence="4" type="ORF">MGEO_04870</name>
</gene>
<evidence type="ECO:0000256" key="2">
    <source>
        <dbReference type="ARBA" id="ARBA00022603"/>
    </source>
</evidence>
<evidence type="ECO:0000256" key="3">
    <source>
        <dbReference type="ARBA" id="ARBA00022679"/>
    </source>
</evidence>
<dbReference type="InterPro" id="IPR038601">
    <property type="entry name" value="MttB-like_sf"/>
</dbReference>
<proteinExistence type="inferred from homology"/>
<sequence>MSGQLRRAGRKERIALRKAKPAFDPCPPGQIGGAYKPLSEAELNAIFDTALRLLETLGLGEVPERLRRDLEAVGAKSNANGRVCFPARLVHQAIDQSAKTFALHGRDSARSIEVGLNRVHFGTGGAAVQTLDLETRRYRPSTLRDLHDFTRLQDTLTNVSWYTRCCVATDVPDNYDLDVNTAYALLRNTTKPVATSFTLASHVAPIVEMLDIAAGGQGRFSERPFLKAHISPIISPMRFGEDAVEVVYECIRHNIPMSCITAAQAGATAPATMAGFLAQSLAETLASLVMVHAIQPGFPMVFSNWPLVVDLRTGAFAGGSGETALLNAASAQVSNWLGLPSGVACSMTDAKAIDAQYGMEKGLTSLAAALAGGNLIYESSGMTASLLGASFEAFVLDDEMHSNTYRILRGIEVSEENLGYEAIVESVLGEGHFLGGFHTYAAMERDYFYPSLADRSEPRSWAEGGAKDAWDRAHSKVRDLLATHNPEYLTPEQDAEIRTRFNILYPA</sequence>